<dbReference type="CDD" id="cd01065">
    <property type="entry name" value="NAD_bind_Shikimate_DH"/>
    <property type="match status" value="1"/>
</dbReference>
<accession>A0ABN1JLW7</accession>
<dbReference type="EMBL" id="BAAAGF010000002">
    <property type="protein sequence ID" value="GAA0742554.1"/>
    <property type="molecule type" value="Genomic_DNA"/>
</dbReference>
<evidence type="ECO:0000313" key="6">
    <source>
        <dbReference type="Proteomes" id="UP001500736"/>
    </source>
</evidence>
<evidence type="ECO:0000256" key="3">
    <source>
        <dbReference type="ARBA" id="ARBA00023141"/>
    </source>
</evidence>
<dbReference type="Proteomes" id="UP001500736">
    <property type="component" value="Unassembled WGS sequence"/>
</dbReference>
<evidence type="ECO:0000313" key="5">
    <source>
        <dbReference type="EMBL" id="GAA0742554.1"/>
    </source>
</evidence>
<evidence type="ECO:0000256" key="1">
    <source>
        <dbReference type="ARBA" id="ARBA00004871"/>
    </source>
</evidence>
<dbReference type="Gene3D" id="3.40.50.720">
    <property type="entry name" value="NAD(P)-binding Rossmann-like Domain"/>
    <property type="match status" value="1"/>
</dbReference>
<dbReference type="SUPFAM" id="SSF53223">
    <property type="entry name" value="Aminoacid dehydrogenase-like, N-terminal domain"/>
    <property type="match status" value="1"/>
</dbReference>
<dbReference type="RefSeq" id="WP_131507725.1">
    <property type="nucleotide sequence ID" value="NZ_BAAAGF010000002.1"/>
</dbReference>
<keyword evidence="6" id="KW-1185">Reference proteome</keyword>
<dbReference type="PANTHER" id="PTHR21089">
    <property type="entry name" value="SHIKIMATE DEHYDROGENASE"/>
    <property type="match status" value="1"/>
</dbReference>
<evidence type="ECO:0000256" key="2">
    <source>
        <dbReference type="ARBA" id="ARBA00023002"/>
    </source>
</evidence>
<dbReference type="PANTHER" id="PTHR21089:SF1">
    <property type="entry name" value="BIFUNCTIONAL 3-DEHYDROQUINATE DEHYDRATASE_SHIKIMATE DEHYDROGENASE, CHLOROPLASTIC"/>
    <property type="match status" value="1"/>
</dbReference>
<keyword evidence="3" id="KW-0057">Aromatic amino acid biosynthesis</keyword>
<evidence type="ECO:0000259" key="4">
    <source>
        <dbReference type="Pfam" id="PF08501"/>
    </source>
</evidence>
<dbReference type="InterPro" id="IPR046346">
    <property type="entry name" value="Aminoacid_DH-like_N_sf"/>
</dbReference>
<proteinExistence type="predicted"/>
<reference evidence="5 6" key="1">
    <citation type="journal article" date="2019" name="Int. J. Syst. Evol. Microbiol.">
        <title>The Global Catalogue of Microorganisms (GCM) 10K type strain sequencing project: providing services to taxonomists for standard genome sequencing and annotation.</title>
        <authorList>
            <consortium name="The Broad Institute Genomics Platform"/>
            <consortium name="The Broad Institute Genome Sequencing Center for Infectious Disease"/>
            <person name="Wu L."/>
            <person name="Ma J."/>
        </authorList>
    </citation>
    <scope>NUCLEOTIDE SEQUENCE [LARGE SCALE GENOMIC DNA]</scope>
    <source>
        <strain evidence="5 6">JCM 15976</strain>
    </source>
</reference>
<dbReference type="Pfam" id="PF08501">
    <property type="entry name" value="Shikimate_dh_N"/>
    <property type="match status" value="1"/>
</dbReference>
<protein>
    <submittedName>
        <fullName evidence="5">Shikimate dehydrogenase</fullName>
    </submittedName>
</protein>
<feature type="domain" description="Shikimate dehydrogenase substrate binding N-terminal" evidence="4">
    <location>
        <begin position="6"/>
        <end position="87"/>
    </location>
</feature>
<name>A0ABN1JLW7_9FLAO</name>
<sequence>MHKLGLVGKNISYSFSKKYFTEKFENEQLPFEYENFDIKAISELKDIIASNKKLVGLNVTIPYKEAVIPLLDDINKRAKKIGAVNTIRISPKGKLKGYNTDYYGFKKSLQPLLKPHHTSALILGTGGASKAIAYTLKKLKIDFDYVSRTPKSGVKFLYSDLTDQIISSYSIIINCTPVGTYPDVNTCPDIPYDGITSNHILYDLIYNPDQTKFLTCGDIKGAQTCNGYKMLELQAEKAWKIWNLK</sequence>
<dbReference type="Gene3D" id="3.40.50.10860">
    <property type="entry name" value="Leucine Dehydrogenase, chain A, domain 1"/>
    <property type="match status" value="1"/>
</dbReference>
<keyword evidence="3" id="KW-0028">Amino-acid biosynthesis</keyword>
<keyword evidence="2" id="KW-0560">Oxidoreductase</keyword>
<comment type="pathway">
    <text evidence="1">Metabolic intermediate biosynthesis; chorismate biosynthesis; chorismate from D-erythrose 4-phosphate and phosphoenolpyruvate: step 4/7.</text>
</comment>
<organism evidence="5 6">
    <name type="scientific">Gaetbulibacter jejuensis</name>
    <dbReference type="NCBI Taxonomy" id="584607"/>
    <lineage>
        <taxon>Bacteria</taxon>
        <taxon>Pseudomonadati</taxon>
        <taxon>Bacteroidota</taxon>
        <taxon>Flavobacteriia</taxon>
        <taxon>Flavobacteriales</taxon>
        <taxon>Flavobacteriaceae</taxon>
        <taxon>Gaetbulibacter</taxon>
    </lineage>
</organism>
<comment type="caution">
    <text evidence="5">The sequence shown here is derived from an EMBL/GenBank/DDBJ whole genome shotgun (WGS) entry which is preliminary data.</text>
</comment>
<dbReference type="InterPro" id="IPR013708">
    <property type="entry name" value="Shikimate_DH-bd_N"/>
</dbReference>
<dbReference type="InterPro" id="IPR022893">
    <property type="entry name" value="Shikimate_DH_fam"/>
</dbReference>
<gene>
    <name evidence="5" type="ORF">GCM10009431_14690</name>
</gene>
<dbReference type="InterPro" id="IPR036291">
    <property type="entry name" value="NAD(P)-bd_dom_sf"/>
</dbReference>
<dbReference type="SUPFAM" id="SSF51735">
    <property type="entry name" value="NAD(P)-binding Rossmann-fold domains"/>
    <property type="match status" value="1"/>
</dbReference>